<evidence type="ECO:0000313" key="4">
    <source>
        <dbReference type="Proteomes" id="UP000831327"/>
    </source>
</evidence>
<feature type="coiled-coil region" evidence="1">
    <location>
        <begin position="17"/>
        <end position="44"/>
    </location>
</feature>
<proteinExistence type="predicted"/>
<reference evidence="3 4" key="1">
    <citation type="journal article" date="2016" name="Microbes Environ.">
        <title>Phylogenetically diverse aerobic anoxygenic phototrophic bacteria isolated from epilithic biofilms in Tama river, Japan.</title>
        <authorList>
            <person name="Hirose S."/>
            <person name="Matsuura K."/>
            <person name="Haruta S."/>
        </authorList>
    </citation>
    <scope>NUCLEOTIDE SEQUENCE [LARGE SCALE GENOMIC DNA]</scope>
    <source>
        <strain evidence="3 4">S08</strain>
    </source>
</reference>
<dbReference type="InterPro" id="IPR053716">
    <property type="entry name" value="Flag_assembly_chemotaxis_eff"/>
</dbReference>
<gene>
    <name evidence="3" type="ORF">Rmf_32620</name>
</gene>
<evidence type="ECO:0000256" key="2">
    <source>
        <dbReference type="SAM" id="MobiDB-lite"/>
    </source>
</evidence>
<dbReference type="Gene3D" id="1.10.287.1700">
    <property type="match status" value="1"/>
</dbReference>
<evidence type="ECO:0008006" key="5">
    <source>
        <dbReference type="Google" id="ProtNLM"/>
    </source>
</evidence>
<protein>
    <recommendedName>
        <fullName evidence="5">Flagellar FliJ protein</fullName>
    </recommendedName>
</protein>
<keyword evidence="4" id="KW-1185">Reference proteome</keyword>
<dbReference type="RefSeq" id="WP_244407558.1">
    <property type="nucleotide sequence ID" value="NZ_AP025637.1"/>
</dbReference>
<feature type="region of interest" description="Disordered" evidence="2">
    <location>
        <begin position="107"/>
        <end position="129"/>
    </location>
</feature>
<evidence type="ECO:0000313" key="3">
    <source>
        <dbReference type="EMBL" id="BDG73333.1"/>
    </source>
</evidence>
<dbReference type="Proteomes" id="UP000831327">
    <property type="component" value="Chromosome"/>
</dbReference>
<organism evidence="3 4">
    <name type="scientific">Roseomonas fluvialis</name>
    <dbReference type="NCBI Taxonomy" id="1750527"/>
    <lineage>
        <taxon>Bacteria</taxon>
        <taxon>Pseudomonadati</taxon>
        <taxon>Pseudomonadota</taxon>
        <taxon>Alphaproteobacteria</taxon>
        <taxon>Acetobacterales</taxon>
        <taxon>Roseomonadaceae</taxon>
        <taxon>Roseomonas</taxon>
    </lineage>
</organism>
<keyword evidence="1" id="KW-0175">Coiled coil</keyword>
<dbReference type="EMBL" id="AP025637">
    <property type="protein sequence ID" value="BDG73333.1"/>
    <property type="molecule type" value="Genomic_DNA"/>
</dbReference>
<accession>A0ABN6P3V0</accession>
<evidence type="ECO:0000256" key="1">
    <source>
        <dbReference type="SAM" id="Coils"/>
    </source>
</evidence>
<sequence>MARDPLSTLAKLRAIEVEAARRRLAEARSALAAQQHAAAAAEAALRDETPDWSGATYGAFLARGLAARHAHAAAVQRAEDALEAERDALAEARRAEQVLEQLRERRAAAAHRDGLRRSQARLEDALTGR</sequence>
<name>A0ABN6P3V0_9PROT</name>